<evidence type="ECO:0000256" key="2">
    <source>
        <dbReference type="SAM" id="Phobius"/>
    </source>
</evidence>
<evidence type="ECO:0000313" key="4">
    <source>
        <dbReference type="EMBL" id="CZR48969.1"/>
    </source>
</evidence>
<dbReference type="VEuPathDB" id="FungiDB:FPRO_12409"/>
<keyword evidence="1" id="KW-0378">Hydrolase</keyword>
<evidence type="ECO:0000313" key="5">
    <source>
        <dbReference type="Proteomes" id="UP000183971"/>
    </source>
</evidence>
<dbReference type="EMBL" id="FJOF01000015">
    <property type="protein sequence ID" value="CZR48969.1"/>
    <property type="molecule type" value="Genomic_DNA"/>
</dbReference>
<dbReference type="Proteomes" id="UP000183971">
    <property type="component" value="Unassembled WGS sequence"/>
</dbReference>
<dbReference type="GeneID" id="42057274"/>
<gene>
    <name evidence="4" type="ORF">FPRO_12409</name>
</gene>
<evidence type="ECO:0000256" key="1">
    <source>
        <dbReference type="ARBA" id="ARBA00022801"/>
    </source>
</evidence>
<feature type="domain" description="Alpha/beta hydrolase fold-3" evidence="3">
    <location>
        <begin position="112"/>
        <end position="323"/>
    </location>
</feature>
<proteinExistence type="predicted"/>
<sequence length="350" mass="39047">MARAMAVILRHPIRFIHFSYAFVCLLLVVFLRRILLPHFPSYQSLRIQTHRAFLSAAATTFPDLPRRLPVGKLNPARARVIFEQPTAYVIPGSREPAEFLETRLAEDKRGVVLYAHGGGYARGEARMYVDYMERWIKVANEEGLGLVFVSVEYPLSTESAHPSQTRAFLRAYEKLLQSGVPPGKVVFMGDSAGGGLSILSGIDLLRLGLPQPAATVLVSPWIDMAMTAYEGGNLAVETDYFIMANEAVARLARLFAGDFALDSPEVNPLSRQPEEIHGLSPQLILAGAAEFALYDSKAWAKLCEAAEVHHQLHIEWGQLHIYAMGSRWVDPMIRKETDLKIISWIITHLK</sequence>
<keyword evidence="2" id="KW-0472">Membrane</keyword>
<dbReference type="PANTHER" id="PTHR48081">
    <property type="entry name" value="AB HYDROLASE SUPERFAMILY PROTEIN C4A8.06C"/>
    <property type="match status" value="1"/>
</dbReference>
<dbReference type="Pfam" id="PF07859">
    <property type="entry name" value="Abhydrolase_3"/>
    <property type="match status" value="1"/>
</dbReference>
<dbReference type="PANTHER" id="PTHR48081:SF8">
    <property type="entry name" value="ALPHA_BETA HYDROLASE FOLD-3 DOMAIN-CONTAINING PROTEIN-RELATED"/>
    <property type="match status" value="1"/>
</dbReference>
<dbReference type="Gene3D" id="3.40.50.1820">
    <property type="entry name" value="alpha/beta hydrolase"/>
    <property type="match status" value="1"/>
</dbReference>
<dbReference type="SUPFAM" id="SSF53474">
    <property type="entry name" value="alpha/beta-Hydrolases"/>
    <property type="match status" value="1"/>
</dbReference>
<dbReference type="GO" id="GO:0016787">
    <property type="term" value="F:hydrolase activity"/>
    <property type="evidence" value="ECO:0007669"/>
    <property type="project" value="UniProtKB-KW"/>
</dbReference>
<accession>A0A1L7W8Q4</accession>
<keyword evidence="2" id="KW-0812">Transmembrane</keyword>
<evidence type="ECO:0000259" key="3">
    <source>
        <dbReference type="Pfam" id="PF07859"/>
    </source>
</evidence>
<dbReference type="RefSeq" id="XP_031089485.1">
    <property type="nucleotide sequence ID" value="XM_031224202.1"/>
</dbReference>
<name>A0A1L7W8Q4_FUSPR</name>
<organism evidence="4 5">
    <name type="scientific">Fusarium proliferatum (strain ET1)</name>
    <name type="common">Orchid endophyte fungus</name>
    <dbReference type="NCBI Taxonomy" id="1227346"/>
    <lineage>
        <taxon>Eukaryota</taxon>
        <taxon>Fungi</taxon>
        <taxon>Dikarya</taxon>
        <taxon>Ascomycota</taxon>
        <taxon>Pezizomycotina</taxon>
        <taxon>Sordariomycetes</taxon>
        <taxon>Hypocreomycetidae</taxon>
        <taxon>Hypocreales</taxon>
        <taxon>Nectriaceae</taxon>
        <taxon>Fusarium</taxon>
        <taxon>Fusarium fujikuroi species complex</taxon>
    </lineage>
</organism>
<dbReference type="AlphaFoldDB" id="A0A1L7W8Q4"/>
<dbReference type="InterPro" id="IPR050300">
    <property type="entry name" value="GDXG_lipolytic_enzyme"/>
</dbReference>
<protein>
    <recommendedName>
        <fullName evidence="3">Alpha/beta hydrolase fold-3 domain-containing protein</fullName>
    </recommendedName>
</protein>
<reference evidence="5" key="1">
    <citation type="journal article" date="2016" name="Genome Biol. Evol.">
        <title>Comparative 'omics' of the Fusarium fujikuroi species complex highlights differences in genetic potential and metabolite synthesis.</title>
        <authorList>
            <person name="Niehaus E.-M."/>
            <person name="Muensterkoetter M."/>
            <person name="Proctor R.H."/>
            <person name="Brown D.W."/>
            <person name="Sharon A."/>
            <person name="Idan Y."/>
            <person name="Oren-Young L."/>
            <person name="Sieber C.M."/>
            <person name="Novak O."/>
            <person name="Pencik A."/>
            <person name="Tarkowska D."/>
            <person name="Hromadova K."/>
            <person name="Freeman S."/>
            <person name="Maymon M."/>
            <person name="Elazar M."/>
            <person name="Youssef S.A."/>
            <person name="El-Shabrawy E.S.M."/>
            <person name="Shalaby A.B.A."/>
            <person name="Houterman P."/>
            <person name="Brock N.L."/>
            <person name="Burkhardt I."/>
            <person name="Tsavkelova E.A."/>
            <person name="Dickschat J.S."/>
            <person name="Galuszka P."/>
            <person name="Gueldener U."/>
            <person name="Tudzynski B."/>
        </authorList>
    </citation>
    <scope>NUCLEOTIDE SEQUENCE [LARGE SCALE GENOMIC DNA]</scope>
    <source>
        <strain evidence="5">ET1</strain>
    </source>
</reference>
<keyword evidence="5" id="KW-1185">Reference proteome</keyword>
<keyword evidence="2" id="KW-1133">Transmembrane helix</keyword>
<dbReference type="InterPro" id="IPR029058">
    <property type="entry name" value="AB_hydrolase_fold"/>
</dbReference>
<dbReference type="InterPro" id="IPR013094">
    <property type="entry name" value="AB_hydrolase_3"/>
</dbReference>
<comment type="caution">
    <text evidence="4">The sequence shown here is derived from an EMBL/GenBank/DDBJ whole genome shotgun (WGS) entry which is preliminary data.</text>
</comment>
<feature type="transmembrane region" description="Helical" evidence="2">
    <location>
        <begin position="12"/>
        <end position="31"/>
    </location>
</feature>